<feature type="compositionally biased region" description="Basic and acidic residues" evidence="6">
    <location>
        <begin position="86"/>
        <end position="97"/>
    </location>
</feature>
<dbReference type="Pfam" id="PF00632">
    <property type="entry name" value="HECT"/>
    <property type="match status" value="1"/>
</dbReference>
<dbReference type="PANTHER" id="PTHR45670:SF1">
    <property type="entry name" value="E3 UBIQUITIN-PROTEIN LIGASE HECTD1"/>
    <property type="match status" value="1"/>
</dbReference>
<feature type="region of interest" description="Disordered" evidence="6">
    <location>
        <begin position="900"/>
        <end position="931"/>
    </location>
</feature>
<dbReference type="GO" id="GO:0061630">
    <property type="term" value="F:ubiquitin protein ligase activity"/>
    <property type="evidence" value="ECO:0007669"/>
    <property type="project" value="UniProtKB-UniRule"/>
</dbReference>
<feature type="compositionally biased region" description="Low complexity" evidence="6">
    <location>
        <begin position="863"/>
        <end position="874"/>
    </location>
</feature>
<feature type="compositionally biased region" description="Low complexity" evidence="6">
    <location>
        <begin position="828"/>
        <end position="837"/>
    </location>
</feature>
<dbReference type="FunFam" id="2.60.120.260:FF:000014">
    <property type="entry name" value="E3 ubiquitin-protein ligase HECTD1 isoform X1"/>
    <property type="match status" value="1"/>
</dbReference>
<feature type="compositionally biased region" description="Polar residues" evidence="6">
    <location>
        <begin position="900"/>
        <end position="909"/>
    </location>
</feature>
<keyword evidence="9" id="KW-1185">Reference proteome</keyword>
<protein>
    <recommendedName>
        <fullName evidence="5">E3 ubiquitin-protein ligase</fullName>
        <ecNumber evidence="5">2.3.2.26</ecNumber>
    </recommendedName>
</protein>
<evidence type="ECO:0000256" key="5">
    <source>
        <dbReference type="RuleBase" id="RU369009"/>
    </source>
</evidence>
<comment type="similarity">
    <text evidence="5">Belongs to the UPL family. K-HECT subfamily.</text>
</comment>
<evidence type="ECO:0000256" key="4">
    <source>
        <dbReference type="PROSITE-ProRule" id="PRU00104"/>
    </source>
</evidence>
<dbReference type="Gene3D" id="3.30.2160.10">
    <property type="entry name" value="Hect, E3 ligase catalytic domain"/>
    <property type="match status" value="1"/>
</dbReference>
<comment type="caution">
    <text evidence="8">The sequence shown here is derived from an EMBL/GenBank/DDBJ whole genome shotgun (WGS) entry which is preliminary data.</text>
</comment>
<dbReference type="EMBL" id="MRZV01000068">
    <property type="protein sequence ID" value="PIK60002.1"/>
    <property type="molecule type" value="Genomic_DNA"/>
</dbReference>
<dbReference type="GO" id="GO:0070534">
    <property type="term" value="P:protein K63-linked ubiquitination"/>
    <property type="evidence" value="ECO:0007669"/>
    <property type="project" value="TreeGrafter"/>
</dbReference>
<evidence type="ECO:0000256" key="2">
    <source>
        <dbReference type="ARBA" id="ARBA00022679"/>
    </source>
</evidence>
<dbReference type="EC" id="2.3.2.26" evidence="5"/>
<evidence type="ECO:0000313" key="8">
    <source>
        <dbReference type="EMBL" id="PIK60002.1"/>
    </source>
</evidence>
<feature type="compositionally biased region" description="Low complexity" evidence="6">
    <location>
        <begin position="76"/>
        <end position="85"/>
    </location>
</feature>
<keyword evidence="3 4" id="KW-0833">Ubl conjugation pathway</keyword>
<dbReference type="GO" id="GO:0016607">
    <property type="term" value="C:nuclear speck"/>
    <property type="evidence" value="ECO:0007669"/>
    <property type="project" value="TreeGrafter"/>
</dbReference>
<feature type="compositionally biased region" description="Acidic residues" evidence="6">
    <location>
        <begin position="968"/>
        <end position="1002"/>
    </location>
</feature>
<name>A0A2G8LIF5_STIJA</name>
<dbReference type="InterPro" id="IPR000569">
    <property type="entry name" value="HECT_dom"/>
</dbReference>
<dbReference type="Gene3D" id="3.30.2410.10">
    <property type="entry name" value="Hect, E3 ligase catalytic domain"/>
    <property type="match status" value="1"/>
</dbReference>
<dbReference type="CDD" id="cd21062">
    <property type="entry name" value="BTHB_HectD1"/>
    <property type="match status" value="1"/>
</dbReference>
<feature type="region of interest" description="Disordered" evidence="6">
    <location>
        <begin position="968"/>
        <end position="1009"/>
    </location>
</feature>
<dbReference type="InterPro" id="IPR012919">
    <property type="entry name" value="SUN_dom"/>
</dbReference>
<sequence length="1724" mass="192728">MAEDTKEPKQEVVASDLDDAKEILTGRPYHWKDWCLARGRDCLYVWSDAAALELSNGSNGWFRFILDGKLATMYSSGSPEGGSDSSESRSEFVEKLQRARNQVRPGAPSQPILTAKGPTKLVVGNWSLQCIKEGELIIHNSDGQQQATILKEDLAGFIFESNRGTKHSFTAETSLGPEFSTGWTGKKGKRLRSKAEQVQQKVKSLAHELYQVYFKAAESHPRDVVAKLHQIVEMVEHACDLHNELIKPVEADTSWNGTLKAALLSLSNLLKDENSISAYELHSSGLVQVLLNCLNDGYDHVAQQDRHLKERIGVFKAAFKSSSNDDDDSSSAIVLVRKLIAVLESIEKLPLFLYDAAGAACGLQVLTRRLRFRLERAPGETALIDRTGRTLKMEPLATVSSLERYLQKMVSFQWYDYERTTFAFVKRIKEGPPMVFRHSHDFDENGLIYWVGTNGKTAFEWVNPAAYNLVSVSSSEGKTLPYGRLEDVLSRDPSALNCHTNDDKKSWFSMDLGLWLIPSAYTLRHARGYGRSALRNWIFQVSKDGQSWISLLEHNDDSSLNEPGSTATWPLEPIASEKKGWRYIRIQQNGKNASSQTHYLSLSGFEIYGTVTGVTEEQLTKPLKEPSPSLRKQQKLVRSQMLRQMVMGKGKDWKWCELMGEPGQDSASERESAFFAAVLKAATQTDSARTSESVKSLVNNTLSASTSSRQPLMSSSSSGWQPHTHHQRQPQQPQQQQQVHPPVFGRSKSSSTPSLSATEEAENKDRDHASTSDLSRSEHPFAAVLESALSGGAEALSVGQDNNKNLEPESQPGSGHLAESKTDPPIVPSTSSMSVSVPNLSSAKDAVSTLADHLPSLRRHSRGSVGSSSSVLSNRSNTLQSTFVRFPTLASTLSDPGNNFLSSAQSAPNLPSAVTTTPPPSVTTNTTHQSTVATGTLSSALATSLTSTSSESDNEFLETCRASSLLAELEDEDFCGDPEDLDDENEDDSGDDYDEFTEEDEVESRGRGRKAWDDEHVLRRQFSALVPAFDPRPGKTNVQQTTDLEVTAPGTSETSMQEEADTSPAPKLSLYLKGPGLAGTSDSQILCDNMESTIFRYVQNLYQQSTSGVKQDRLRRIWEPTYVVIYGERKEDVTPTEDENVESPWTVSYVERHLGTERLPKSDVISMMQQYADIPFLRRWKLIGNARSVRKSRNCAKLVAAYKEFVHLGYARKSGDQSGAGRKEHSACTVDDVLQLLRVLHVIANDFREFEMKSDFDTPEFSVPTEEFYSKKINNKLAQQIQDPLVLSSLALPSWCEKLTHRCPMLFPFETRQLYFNCTAYGVSRAIVWLQGKREATTDRVRTPSTRREEQPEFQVGRLKHERVKVPRGEQLLEWGVRVMELHSRRKSILEVEFLGEEGTGLGPTLEFYALVAAELQKKLLGMWLCEDDFQEDFAREVPESSSKETSFPWISLYLEDIPELISDLSLEPSESKSDTYAEDPPKLRSRGWFYGILTWEDLELIDPHRAHFLRQLQDLVDRKKMILKDKRLTEEDKQNEIQNLALDNPSGLPIRLEDLSLTFCYNPPSSVYGYTTHNLKPNGSEIPVTIENAEEYIKQVTDFCLHSGIKKQMEAFKGGFNEVFPMDKLQSFSSGELQTLMCGDQAPNWTREDILNYTEPKLGYTRERLDASNLFCSLSSHSPGFQKFVNVLCSLNGDERKSFLQFTTGCSSLPPGGASLISILDLP</sequence>
<comment type="pathway">
    <text evidence="5">Protein modification; protein ubiquitination.</text>
</comment>
<dbReference type="Gene3D" id="3.90.1750.10">
    <property type="entry name" value="Hect, E3 ligase catalytic domains"/>
    <property type="match status" value="1"/>
</dbReference>
<dbReference type="InterPro" id="IPR041200">
    <property type="entry name" value="FKBP3_BTHB"/>
</dbReference>
<dbReference type="OrthoDB" id="412600at2759"/>
<feature type="region of interest" description="Disordered" evidence="6">
    <location>
        <begin position="76"/>
        <end position="111"/>
    </location>
</feature>
<dbReference type="Pfam" id="PF07738">
    <property type="entry name" value="Sad1_UNC"/>
    <property type="match status" value="1"/>
</dbReference>
<evidence type="ECO:0000256" key="6">
    <source>
        <dbReference type="SAM" id="MobiDB-lite"/>
    </source>
</evidence>
<feature type="compositionally biased region" description="Low complexity" evidence="6">
    <location>
        <begin position="911"/>
        <end position="931"/>
    </location>
</feature>
<dbReference type="Proteomes" id="UP000230750">
    <property type="component" value="Unassembled WGS sequence"/>
</dbReference>
<dbReference type="Pfam" id="PF18410">
    <property type="entry name" value="BTHB"/>
    <property type="match status" value="1"/>
</dbReference>
<feature type="compositionally biased region" description="Low complexity" evidence="6">
    <location>
        <begin position="705"/>
        <end position="722"/>
    </location>
</feature>
<dbReference type="UniPathway" id="UPA00143"/>
<comment type="caution">
    <text evidence="4">Lacks conserved residue(s) required for the propagation of feature annotation.</text>
</comment>
<dbReference type="Gene3D" id="1.10.720.80">
    <property type="match status" value="1"/>
</dbReference>
<gene>
    <name evidence="8" type="ORF">BSL78_03081</name>
</gene>
<reference evidence="8 9" key="1">
    <citation type="journal article" date="2017" name="PLoS Biol.">
        <title>The sea cucumber genome provides insights into morphological evolution and visceral regeneration.</title>
        <authorList>
            <person name="Zhang X."/>
            <person name="Sun L."/>
            <person name="Yuan J."/>
            <person name="Sun Y."/>
            <person name="Gao Y."/>
            <person name="Zhang L."/>
            <person name="Li S."/>
            <person name="Dai H."/>
            <person name="Hamel J.F."/>
            <person name="Liu C."/>
            <person name="Yu Y."/>
            <person name="Liu S."/>
            <person name="Lin W."/>
            <person name="Guo K."/>
            <person name="Jin S."/>
            <person name="Xu P."/>
            <person name="Storey K.B."/>
            <person name="Huan P."/>
            <person name="Zhang T."/>
            <person name="Zhou Y."/>
            <person name="Zhang J."/>
            <person name="Lin C."/>
            <person name="Li X."/>
            <person name="Xing L."/>
            <person name="Huo D."/>
            <person name="Sun M."/>
            <person name="Wang L."/>
            <person name="Mercier A."/>
            <person name="Li F."/>
            <person name="Yang H."/>
            <person name="Xiang J."/>
        </authorList>
    </citation>
    <scope>NUCLEOTIDE SEQUENCE [LARGE SCALE GENOMIC DNA]</scope>
    <source>
        <strain evidence="8">Shaxun</strain>
        <tissue evidence="8">Muscle</tissue>
    </source>
</reference>
<comment type="catalytic activity">
    <reaction evidence="5">
        <text>S-ubiquitinyl-[E2 ubiquitin-conjugating enzyme]-L-cysteine + [acceptor protein]-L-lysine = [E2 ubiquitin-conjugating enzyme]-L-cysteine + N(6)-ubiquitinyl-[acceptor protein]-L-lysine.</text>
        <dbReference type="EC" id="2.3.2.26"/>
    </reaction>
</comment>
<dbReference type="InterPro" id="IPR035983">
    <property type="entry name" value="Hect_E3_ubiquitin_ligase"/>
</dbReference>
<feature type="compositionally biased region" description="Basic and acidic residues" evidence="6">
    <location>
        <begin position="761"/>
        <end position="778"/>
    </location>
</feature>
<evidence type="ECO:0000313" key="9">
    <source>
        <dbReference type="Proteomes" id="UP000230750"/>
    </source>
</evidence>
<dbReference type="SUPFAM" id="SSF56204">
    <property type="entry name" value="Hect, E3 ligase catalytic domain"/>
    <property type="match status" value="1"/>
</dbReference>
<feature type="region of interest" description="Disordered" evidence="6">
    <location>
        <begin position="854"/>
        <end position="874"/>
    </location>
</feature>
<proteinExistence type="inferred from homology"/>
<dbReference type="InterPro" id="IPR008979">
    <property type="entry name" value="Galactose-bd-like_sf"/>
</dbReference>
<evidence type="ECO:0000256" key="3">
    <source>
        <dbReference type="ARBA" id="ARBA00022786"/>
    </source>
</evidence>
<evidence type="ECO:0000259" key="7">
    <source>
        <dbReference type="PROSITE" id="PS50237"/>
    </source>
</evidence>
<comment type="function">
    <text evidence="5">E3 ubiquitin-protein ligase which accepts ubiquitin from an E2 ubiquitin-conjugating enzyme in the form of a thioester and then directly transfers the ubiquitin to targeted substrates.</text>
</comment>
<feature type="region of interest" description="Disordered" evidence="6">
    <location>
        <begin position="798"/>
        <end position="837"/>
    </location>
</feature>
<feature type="compositionally biased region" description="Low complexity" evidence="6">
    <location>
        <begin position="729"/>
        <end position="756"/>
    </location>
</feature>
<dbReference type="InterPro" id="IPR045322">
    <property type="entry name" value="HECTD1/TRIP12-like"/>
</dbReference>
<dbReference type="STRING" id="307972.A0A2G8LIF5"/>
<feature type="domain" description="HECT" evidence="7">
    <location>
        <begin position="1386"/>
        <end position="1724"/>
    </location>
</feature>
<keyword evidence="2 5" id="KW-0808">Transferase</keyword>
<dbReference type="GO" id="GO:0043161">
    <property type="term" value="P:proteasome-mediated ubiquitin-dependent protein catabolic process"/>
    <property type="evidence" value="ECO:0007669"/>
    <property type="project" value="TreeGrafter"/>
</dbReference>
<dbReference type="PANTHER" id="PTHR45670">
    <property type="entry name" value="E3 UBIQUITIN-PROTEIN LIGASE TRIP12"/>
    <property type="match status" value="1"/>
</dbReference>
<dbReference type="Gene3D" id="2.60.120.260">
    <property type="entry name" value="Galactose-binding domain-like"/>
    <property type="match status" value="1"/>
</dbReference>
<accession>A0A2G8LIF5</accession>
<feature type="region of interest" description="Disordered" evidence="6">
    <location>
        <begin position="702"/>
        <end position="778"/>
    </location>
</feature>
<organism evidence="8 9">
    <name type="scientific">Stichopus japonicus</name>
    <name type="common">Sea cucumber</name>
    <dbReference type="NCBI Taxonomy" id="307972"/>
    <lineage>
        <taxon>Eukaryota</taxon>
        <taxon>Metazoa</taxon>
        <taxon>Echinodermata</taxon>
        <taxon>Eleutherozoa</taxon>
        <taxon>Echinozoa</taxon>
        <taxon>Holothuroidea</taxon>
        <taxon>Aspidochirotacea</taxon>
        <taxon>Aspidochirotida</taxon>
        <taxon>Stichopodidae</taxon>
        <taxon>Apostichopus</taxon>
    </lineage>
</organism>
<dbReference type="SMART" id="SM00119">
    <property type="entry name" value="HECTc"/>
    <property type="match status" value="1"/>
</dbReference>
<dbReference type="SUPFAM" id="SSF49785">
    <property type="entry name" value="Galactose-binding domain-like"/>
    <property type="match status" value="1"/>
</dbReference>
<evidence type="ECO:0000256" key="1">
    <source>
        <dbReference type="ARBA" id="ARBA00022553"/>
    </source>
</evidence>
<dbReference type="PROSITE" id="PS50237">
    <property type="entry name" value="HECT"/>
    <property type="match status" value="1"/>
</dbReference>
<keyword evidence="1" id="KW-0597">Phosphoprotein</keyword>